<name>A0A9Y1IKT2_9BETA</name>
<gene>
    <name evidence="6" type="primary">M94</name>
</gene>
<keyword evidence="5" id="KW-1035">Host cytoplasm</keyword>
<keyword evidence="4" id="KW-0426">Late protein</keyword>
<evidence type="ECO:0000256" key="1">
    <source>
        <dbReference type="ARBA" id="ARBA00022562"/>
    </source>
</evidence>
<reference evidence="6" key="2">
    <citation type="submission" date="2023-06" db="EMBL/GenBank/DDBJ databases">
        <title>Isolation and genome sequencing of cytomegaloviruses from Natal multimammate mice (Mastomys natalensis).</title>
        <authorList>
            <person name="Jarvis M.A."/>
            <person name="Davison A.J."/>
        </authorList>
    </citation>
    <scope>NUCLEOTIDE SEQUENCE</scope>
    <source>
        <strain evidence="6">Mnat29</strain>
    </source>
</reference>
<evidence type="ECO:0000256" key="2">
    <source>
        <dbReference type="ARBA" id="ARBA00022580"/>
    </source>
</evidence>
<proteinExistence type="predicted"/>
<evidence type="ECO:0000256" key="5">
    <source>
        <dbReference type="ARBA" id="ARBA00023200"/>
    </source>
</evidence>
<evidence type="ECO:0000313" key="6">
    <source>
        <dbReference type="EMBL" id="WEG68816.1"/>
    </source>
</evidence>
<dbReference type="Pfam" id="PF03044">
    <property type="entry name" value="Herpes_UL16"/>
    <property type="match status" value="1"/>
</dbReference>
<reference evidence="6" key="1">
    <citation type="submission" date="2022-09" db="EMBL/GenBank/DDBJ databases">
        <authorList>
            <person name="Vucak M."/>
            <person name="Davison A.J."/>
        </authorList>
    </citation>
    <scope>NUCLEOTIDE SEQUENCE</scope>
    <source>
        <strain evidence="6">Mnat29</strain>
    </source>
</reference>
<dbReference type="InterPro" id="IPR004286">
    <property type="entry name" value="Herpes_UL16/UL94"/>
</dbReference>
<keyword evidence="1" id="KW-1048">Host nucleus</keyword>
<keyword evidence="2" id="KW-0920">Virion tegument</keyword>
<accession>A0A9Y1IKT2</accession>
<evidence type="ECO:0000256" key="4">
    <source>
        <dbReference type="ARBA" id="ARBA00022921"/>
    </source>
</evidence>
<dbReference type="EMBL" id="OP429121">
    <property type="protein sequence ID" value="WEG68816.1"/>
    <property type="molecule type" value="Genomic_DNA"/>
</dbReference>
<evidence type="ECO:0000256" key="3">
    <source>
        <dbReference type="ARBA" id="ARBA00022844"/>
    </source>
</evidence>
<protein>
    <submittedName>
        <fullName evidence="6">Tegument protein UL16</fullName>
    </submittedName>
</protein>
<dbReference type="GO" id="GO:0044423">
    <property type="term" value="C:virion component"/>
    <property type="evidence" value="ECO:0007669"/>
    <property type="project" value="UniProtKB-KW"/>
</dbReference>
<organism evidence="6">
    <name type="scientific">Mastomys natalensis cytomegalovirus 1</name>
    <dbReference type="NCBI Taxonomy" id="2973541"/>
    <lineage>
        <taxon>Viruses</taxon>
        <taxon>Duplodnaviria</taxon>
        <taxon>Heunggongvirae</taxon>
        <taxon>Peploviricota</taxon>
        <taxon>Herviviricetes</taxon>
        <taxon>Herpesvirales</taxon>
        <taxon>Orthoherpesviridae</taxon>
        <taxon>Betaherpesvirinae</taxon>
        <taxon>Muromegalovirus</taxon>
    </lineage>
</organism>
<sequence>MPTSRLSVRSLKNIRKFIERECTWFLVRKGLRHREYRAVCSQSPLLGKVSDTDDGRCLSASIMMLKRTDGYVLCVTVNKQSVGQFSCAGIRREKITVEGLGEPVYTIQLLATLTPIKLGFTPYFLPVRSVGGGGGLSPGVIYQNACIVNPEEAAKIQMNGDGIVFGLGGTGAWVRVKNGVMTIYTYALCFDVFAACCDRLSFPSLAKIYFESTKCGNDTCSCCKDSGRHVDPTGKFCGCTPDPGVCFCYTSCGGLDAPITNRTFMPYLELEDSFERVFCKKFDGKRGLPIPVDACIGGTTETGVEVPIRNEPWQLLQIEPGLTRLIILACPVLKRTVIEHV</sequence>
<keyword evidence="3" id="KW-0946">Virion</keyword>